<dbReference type="EMBL" id="CP017449">
    <property type="protein sequence ID" value="AOV18720.1"/>
    <property type="molecule type" value="Genomic_DNA"/>
</dbReference>
<sequence length="87" mass="9709">MTDHVAETEDVADRFKAYTVVMVSHWGVMGADLLSEQYAESSTDAVLYASNDYRREYGVPPRVVAVLEGHPKRADWAGNKSLEVSVY</sequence>
<protein>
    <submittedName>
        <fullName evidence="1">Uncharacterized protein</fullName>
    </submittedName>
</protein>
<organism evidence="1 2">
    <name type="scientific">Acidihalobacter aeolianus</name>
    <dbReference type="NCBI Taxonomy" id="2792603"/>
    <lineage>
        <taxon>Bacteria</taxon>
        <taxon>Pseudomonadati</taxon>
        <taxon>Pseudomonadota</taxon>
        <taxon>Gammaproteobacteria</taxon>
        <taxon>Chromatiales</taxon>
        <taxon>Ectothiorhodospiraceae</taxon>
        <taxon>Acidihalobacter</taxon>
    </lineage>
</organism>
<dbReference type="AlphaFoldDB" id="A0A1D8KCN1"/>
<keyword evidence="1" id="KW-0614">Plasmid</keyword>
<gene>
    <name evidence="1" type="ORF">BJI67_15865</name>
</gene>
<dbReference type="RefSeq" id="WP_070074243.1">
    <property type="nucleotide sequence ID" value="NZ_CP017449.1"/>
</dbReference>
<keyword evidence="2" id="KW-1185">Reference proteome</keyword>
<name>A0A1D8KCN1_9GAMM</name>
<dbReference type="Proteomes" id="UP000095342">
    <property type="component" value="Plasmid pAPV6"/>
</dbReference>
<evidence type="ECO:0000313" key="1">
    <source>
        <dbReference type="EMBL" id="AOV18720.1"/>
    </source>
</evidence>
<reference evidence="1 2" key="1">
    <citation type="submission" date="2016-09" db="EMBL/GenBank/DDBJ databases">
        <title>Acidihalobacter prosperus V6 (DSM14174).</title>
        <authorList>
            <person name="Khaleque H.N."/>
            <person name="Ramsay J.P."/>
            <person name="Murphy R.J.T."/>
            <person name="Kaksonen A.H."/>
            <person name="Boxall N.J."/>
            <person name="Watkin E.L.J."/>
        </authorList>
    </citation>
    <scope>NUCLEOTIDE SEQUENCE [LARGE SCALE GENOMIC DNA]</scope>
    <source>
        <strain evidence="1 2">V6</strain>
        <plasmid evidence="2">papv6</plasmid>
    </source>
</reference>
<dbReference type="KEGG" id="aaeo:BJI67_15865"/>
<geneLocation type="plasmid" evidence="2">
    <name>papv6</name>
</geneLocation>
<evidence type="ECO:0000313" key="2">
    <source>
        <dbReference type="Proteomes" id="UP000095342"/>
    </source>
</evidence>
<proteinExistence type="predicted"/>
<accession>A0A1D8KCN1</accession>